<organism evidence="5 6">
    <name type="scientific">Ophiocordyceps sinensis</name>
    <dbReference type="NCBI Taxonomy" id="72228"/>
    <lineage>
        <taxon>Eukaryota</taxon>
        <taxon>Fungi</taxon>
        <taxon>Dikarya</taxon>
        <taxon>Ascomycota</taxon>
        <taxon>Pezizomycotina</taxon>
        <taxon>Sordariomycetes</taxon>
        <taxon>Hypocreomycetidae</taxon>
        <taxon>Hypocreales</taxon>
        <taxon>Ophiocordycipitaceae</taxon>
        <taxon>Ophiocordyceps</taxon>
    </lineage>
</organism>
<evidence type="ECO:0000313" key="5">
    <source>
        <dbReference type="EMBL" id="KAF4507747.1"/>
    </source>
</evidence>
<reference evidence="5 6" key="1">
    <citation type="journal article" date="2020" name="Genome Biol. Evol.">
        <title>A new high-quality draft genome assembly of the Chinese cordyceps Ophiocordyceps sinensis.</title>
        <authorList>
            <person name="Shu R."/>
            <person name="Zhang J."/>
            <person name="Meng Q."/>
            <person name="Zhang H."/>
            <person name="Zhou G."/>
            <person name="Li M."/>
            <person name="Wu P."/>
            <person name="Zhao Y."/>
            <person name="Chen C."/>
            <person name="Qin Q."/>
        </authorList>
    </citation>
    <scope>NUCLEOTIDE SEQUENCE [LARGE SCALE GENOMIC DNA]</scope>
    <source>
        <strain evidence="5 6">IOZ07</strain>
    </source>
</reference>
<gene>
    <name evidence="5" type="ORF">G6O67_004212</name>
</gene>
<feature type="compositionally biased region" description="Acidic residues" evidence="4">
    <location>
        <begin position="54"/>
        <end position="111"/>
    </location>
</feature>
<dbReference type="EMBL" id="JAAVMX010000005">
    <property type="protein sequence ID" value="KAF4507747.1"/>
    <property type="molecule type" value="Genomic_DNA"/>
</dbReference>
<protein>
    <recommendedName>
        <fullName evidence="7">DNA-directed RNA polymerase III subunit</fullName>
    </recommendedName>
</protein>
<keyword evidence="6" id="KW-1185">Reference proteome</keyword>
<evidence type="ECO:0000256" key="4">
    <source>
        <dbReference type="SAM" id="MobiDB-lite"/>
    </source>
</evidence>
<name>A0A8H4LZM9_9HYPO</name>
<dbReference type="Proteomes" id="UP000557566">
    <property type="component" value="Unassembled WGS sequence"/>
</dbReference>
<comment type="subcellular location">
    <subcellularLocation>
        <location evidence="1">Nucleus</location>
    </subcellularLocation>
</comment>
<evidence type="ECO:0008006" key="7">
    <source>
        <dbReference type="Google" id="ProtNLM"/>
    </source>
</evidence>
<accession>A0A8H4LZM9</accession>
<evidence type="ECO:0000256" key="1">
    <source>
        <dbReference type="ARBA" id="ARBA00004123"/>
    </source>
</evidence>
<feature type="compositionally biased region" description="Basic and acidic residues" evidence="4">
    <location>
        <begin position="44"/>
        <end position="53"/>
    </location>
</feature>
<dbReference type="InterPro" id="IPR024661">
    <property type="entry name" value="RNA_pol_III_Rpc31"/>
</dbReference>
<evidence type="ECO:0000256" key="2">
    <source>
        <dbReference type="ARBA" id="ARBA00008352"/>
    </source>
</evidence>
<dbReference type="Pfam" id="PF11705">
    <property type="entry name" value="RNA_pol_3_Rpc31"/>
    <property type="match status" value="1"/>
</dbReference>
<dbReference type="OrthoDB" id="5377312at2759"/>
<sequence length="111" mass="11851">MRKKRQLELTRVSALPNAEEAFGMPSLDADGFGHGPPGAGGRNILDKLDAMRDDEGEDGAELDDAEALQEEDEDEAYDDEDAGDYDAEIYFEGGDEGGEADGDGDDGEGTY</sequence>
<comment type="similarity">
    <text evidence="2">Belongs to the eukaryotic RPC7 RNA polymerase subunit family.</text>
</comment>
<evidence type="ECO:0000256" key="3">
    <source>
        <dbReference type="ARBA" id="ARBA00023242"/>
    </source>
</evidence>
<dbReference type="GO" id="GO:0005634">
    <property type="term" value="C:nucleus"/>
    <property type="evidence" value="ECO:0007669"/>
    <property type="project" value="UniProtKB-SubCell"/>
</dbReference>
<dbReference type="GO" id="GO:0006383">
    <property type="term" value="P:transcription by RNA polymerase III"/>
    <property type="evidence" value="ECO:0007669"/>
    <property type="project" value="InterPro"/>
</dbReference>
<feature type="region of interest" description="Disordered" evidence="4">
    <location>
        <begin position="26"/>
        <end position="111"/>
    </location>
</feature>
<proteinExistence type="inferred from homology"/>
<feature type="compositionally biased region" description="Gly residues" evidence="4">
    <location>
        <begin position="32"/>
        <end position="41"/>
    </location>
</feature>
<dbReference type="AlphaFoldDB" id="A0A8H4LZM9"/>
<comment type="caution">
    <text evidence="5">The sequence shown here is derived from an EMBL/GenBank/DDBJ whole genome shotgun (WGS) entry which is preliminary data.</text>
</comment>
<keyword evidence="3" id="KW-0539">Nucleus</keyword>
<evidence type="ECO:0000313" key="6">
    <source>
        <dbReference type="Proteomes" id="UP000557566"/>
    </source>
</evidence>